<gene>
    <name evidence="3" type="ORF">SAMN02745823_02968</name>
</gene>
<dbReference type="AlphaFoldDB" id="A0A1M5YY08"/>
<dbReference type="OrthoDB" id="6194834at2"/>
<name>A0A1M5YY08_9FIRM</name>
<keyword evidence="1" id="KW-0472">Membrane</keyword>
<proteinExistence type="predicted"/>
<protein>
    <submittedName>
        <fullName evidence="3">Putative zinc-finger</fullName>
    </submittedName>
</protein>
<feature type="transmembrane region" description="Helical" evidence="1">
    <location>
        <begin position="76"/>
        <end position="98"/>
    </location>
</feature>
<dbReference type="InterPro" id="IPR027383">
    <property type="entry name" value="Znf_put"/>
</dbReference>
<organism evidence="3 4">
    <name type="scientific">Sporobacter termitidis DSM 10068</name>
    <dbReference type="NCBI Taxonomy" id="1123282"/>
    <lineage>
        <taxon>Bacteria</taxon>
        <taxon>Bacillati</taxon>
        <taxon>Bacillota</taxon>
        <taxon>Clostridia</taxon>
        <taxon>Eubacteriales</taxon>
        <taxon>Oscillospiraceae</taxon>
        <taxon>Sporobacter</taxon>
    </lineage>
</organism>
<dbReference type="RefSeq" id="WP_073080562.1">
    <property type="nucleotide sequence ID" value="NZ_FQXV01000011.1"/>
</dbReference>
<keyword evidence="1" id="KW-1133">Transmembrane helix</keyword>
<evidence type="ECO:0000256" key="1">
    <source>
        <dbReference type="SAM" id="Phobius"/>
    </source>
</evidence>
<dbReference type="EMBL" id="FQXV01000011">
    <property type="protein sequence ID" value="SHI16744.1"/>
    <property type="molecule type" value="Genomic_DNA"/>
</dbReference>
<evidence type="ECO:0000313" key="3">
    <source>
        <dbReference type="EMBL" id="SHI16744.1"/>
    </source>
</evidence>
<evidence type="ECO:0000313" key="4">
    <source>
        <dbReference type="Proteomes" id="UP000183995"/>
    </source>
</evidence>
<evidence type="ECO:0000259" key="2">
    <source>
        <dbReference type="Pfam" id="PF13490"/>
    </source>
</evidence>
<reference evidence="3 4" key="1">
    <citation type="submission" date="2016-11" db="EMBL/GenBank/DDBJ databases">
        <authorList>
            <person name="Jaros S."/>
            <person name="Januszkiewicz K."/>
            <person name="Wedrychowicz H."/>
        </authorList>
    </citation>
    <scope>NUCLEOTIDE SEQUENCE [LARGE SCALE GENOMIC DNA]</scope>
    <source>
        <strain evidence="3 4">DSM 10068</strain>
    </source>
</reference>
<dbReference type="STRING" id="1123282.SAMN02745823_02968"/>
<accession>A0A1M5YY08</accession>
<dbReference type="Proteomes" id="UP000183995">
    <property type="component" value="Unassembled WGS sequence"/>
</dbReference>
<keyword evidence="1" id="KW-0812">Transmembrane</keyword>
<keyword evidence="3" id="KW-0863">Zinc-finger</keyword>
<dbReference type="GO" id="GO:0008270">
    <property type="term" value="F:zinc ion binding"/>
    <property type="evidence" value="ECO:0007669"/>
    <property type="project" value="UniProtKB-KW"/>
</dbReference>
<keyword evidence="3" id="KW-0479">Metal-binding</keyword>
<sequence length="228" mass="25586">MKLPCNVIQDLLPLYHDKVCSAESRTLVEEHLEECKQCQNLLSNMDEELEHPAAAREEIKPLQAIQSAWKRSKKKAFLRGILIAVIICAVLVGGYIGLTQWKIVPVSPDVLEVSEVSQLLDGRIVYHLNVKDNKNLRFIKFTTNEDGSYYMTPMRSVIESKRVSDIGLFNQYLMVDIAEDNAYQQHYGDGIVITSCYLGPVGNGILIWKEGMELPAASEALEQMLAGS</sequence>
<feature type="domain" description="Putative zinc-finger" evidence="2">
    <location>
        <begin position="5"/>
        <end position="39"/>
    </location>
</feature>
<dbReference type="Pfam" id="PF13490">
    <property type="entry name" value="zf-HC2"/>
    <property type="match status" value="1"/>
</dbReference>
<keyword evidence="3" id="KW-0862">Zinc</keyword>
<keyword evidence="4" id="KW-1185">Reference proteome</keyword>